<dbReference type="AlphaFoldDB" id="A0ABC8V1D6"/>
<evidence type="ECO:0000313" key="2">
    <source>
        <dbReference type="EMBL" id="CAK9187146.1"/>
    </source>
</evidence>
<comment type="caution">
    <text evidence="2">The sequence shown here is derived from an EMBL/GenBank/DDBJ whole genome shotgun (WGS) entry which is preliminary data.</text>
</comment>
<dbReference type="PANTHER" id="PTHR46444">
    <property type="entry name" value="DCD (DEVELOPMENT AND CELL DEATH) DOMAIN PROTEIN-RELATED"/>
    <property type="match status" value="1"/>
</dbReference>
<feature type="domain" description="DCD" evidence="1">
    <location>
        <begin position="254"/>
        <end position="384"/>
    </location>
</feature>
<dbReference type="PANTHER" id="PTHR46444:SF9">
    <property type="entry name" value="DCD (DEVELOPMENT AND CELL DEATH) DOMAIN PROTEIN"/>
    <property type="match status" value="1"/>
</dbReference>
<protein>
    <recommendedName>
        <fullName evidence="1">DCD domain-containing protein</fullName>
    </recommendedName>
</protein>
<dbReference type="EMBL" id="CAUOFW020009835">
    <property type="protein sequence ID" value="CAK9187146.1"/>
    <property type="molecule type" value="Genomic_DNA"/>
</dbReference>
<name>A0ABC8V1D6_9AQUA</name>
<dbReference type="PROSITE" id="PS51222">
    <property type="entry name" value="DCD"/>
    <property type="match status" value="2"/>
</dbReference>
<dbReference type="Proteomes" id="UP001642360">
    <property type="component" value="Unassembled WGS sequence"/>
</dbReference>
<dbReference type="InterPro" id="IPR013989">
    <property type="entry name" value="Dev_and_cell_death_domain"/>
</dbReference>
<sequence length="1201" mass="136079">MKYEEEDNGAAGRVPEFGAIFMANTATKRECFRRKFFGLPSSLANFVKQVKAGMILFLFEFEKRELFGVYRACCDGAMNLVPNAFNSVGKQFPAQVIFTPIWYCSPLSEHEFRDAIRDNYFSTKKFNFGLSEDQVRKLLWLCNSRKLNTKLPRRQLTRKISRLPGRRLADDYRFALNDGMEIEYDEGDYFGPACWHEGPVNSLKTAKIMDDHMVENEHKDSRILKIGVAITVILVHTDLNMKYEEEDNGAAGRVPEFGAIFMANTATKRECFRRKFFGLPSSLANFVKQVKAGMILFLFEFEKRELFGVYRACCDGAMNLVPNAFNSVGKQFPAQVIFTPIWYCSPLSEHEFRDAIRDNYFSTKKFNFGLSEDQVRKLLWLCNSRKLNTKLPRRQLTRKISRLPGRRLADDYRFALNDGMEIEYDEGDYFGPACWHEGPVNSLETAKIMDDHMVENEHKVDNCLGQDFLTDDYPSDTLGQRKRIDNDGRCLITDVTKNEQYSDHGPGQAFLGEYIGDSFGKVRRVADDDQILTGDRVESVCAMDNTFGPDVHTEYPGNSVGRARRIDEHGRFLMRESLGNECNLGSGSGLVIADEHLGKPLSKVKLAYDGSVSVNDSVNNECTMASCLKPVSPTEYVGIRRTTDADFALMNDRLQTEHHADSGIGPVKPTEQLSNRLGRIRRPIDDDRFLMSERVETKLSEHFWNHLGEGRRASNDERFSIRNIIENQHHAGNNFDFAVSSECSAYALGEVRQVADDGRFTKSDYGHVDNYIEPFSKQKMETAYSLQRDKRRDSSMFARPTEPQTFDFSYPSSHDAIVTGASPYGAGTPSECPPYHGSEGNILSLHKSRTSPYHRQPKGLSECLDVASGYGSKLQVPTTISHHDYSGSLTSKSCTNPGYAGNMELNTSAHDGYGGSLFSEPSLVSVPFSKGEFFEKENRGHLSYTGFSKNQSFELDNEYRVVPEGKYESNYSRHENNDGFAAKGLPSSAANLSHLGIYSHENDLINQGNAFYRISEGRHPDSKDKRPSVFARLSSATGVHVQEQQENDPQVVCDGHMDASVDEVMEMLYECQNHQVRKLRKFKPVLKQHDDDEIARNYEQTIKKHVDYDHLTMKNLRTKMDPYRAFEENGNQMLKETRAVDFKRRSETKKNLDETSTKGSVGVAEGKAFLGKQSKRRKLVRPVFDDKDSCNEGINCDGAQG</sequence>
<dbReference type="Pfam" id="PF10539">
    <property type="entry name" value="Dev_Cell_Death"/>
    <property type="match status" value="2"/>
</dbReference>
<reference evidence="2 3" key="1">
    <citation type="submission" date="2024-02" db="EMBL/GenBank/DDBJ databases">
        <authorList>
            <person name="Vignale AGUSTIN F."/>
            <person name="Sosa J E."/>
            <person name="Modenutti C."/>
        </authorList>
    </citation>
    <scope>NUCLEOTIDE SEQUENCE [LARGE SCALE GENOMIC DNA]</scope>
</reference>
<dbReference type="SMART" id="SM00767">
    <property type="entry name" value="DCD"/>
    <property type="match status" value="2"/>
</dbReference>
<feature type="domain" description="DCD" evidence="1">
    <location>
        <begin position="14"/>
        <end position="144"/>
    </location>
</feature>
<evidence type="ECO:0000313" key="3">
    <source>
        <dbReference type="Proteomes" id="UP001642360"/>
    </source>
</evidence>
<evidence type="ECO:0000259" key="1">
    <source>
        <dbReference type="PROSITE" id="PS51222"/>
    </source>
</evidence>
<proteinExistence type="predicted"/>
<organism evidence="2 3">
    <name type="scientific">Ilex paraguariensis</name>
    <name type="common">yerba mate</name>
    <dbReference type="NCBI Taxonomy" id="185542"/>
    <lineage>
        <taxon>Eukaryota</taxon>
        <taxon>Viridiplantae</taxon>
        <taxon>Streptophyta</taxon>
        <taxon>Embryophyta</taxon>
        <taxon>Tracheophyta</taxon>
        <taxon>Spermatophyta</taxon>
        <taxon>Magnoliopsida</taxon>
        <taxon>eudicotyledons</taxon>
        <taxon>Gunneridae</taxon>
        <taxon>Pentapetalae</taxon>
        <taxon>asterids</taxon>
        <taxon>campanulids</taxon>
        <taxon>Aquifoliales</taxon>
        <taxon>Aquifoliaceae</taxon>
        <taxon>Ilex</taxon>
    </lineage>
</organism>
<accession>A0ABC8V1D6</accession>
<keyword evidence="3" id="KW-1185">Reference proteome</keyword>
<gene>
    <name evidence="2" type="ORF">ILEXP_LOCUS57653</name>
</gene>